<dbReference type="RefSeq" id="WP_343763627.1">
    <property type="nucleotide sequence ID" value="NZ_BAAAFG010000002.1"/>
</dbReference>
<comment type="caution">
    <text evidence="1">The sequence shown here is derived from an EMBL/GenBank/DDBJ whole genome shotgun (WGS) entry which is preliminary data.</text>
</comment>
<keyword evidence="2" id="KW-1185">Reference proteome</keyword>
<dbReference type="SUPFAM" id="SSF52266">
    <property type="entry name" value="SGNH hydrolase"/>
    <property type="match status" value="2"/>
</dbReference>
<dbReference type="PROSITE" id="PS51257">
    <property type="entry name" value="PROKAR_LIPOPROTEIN"/>
    <property type="match status" value="1"/>
</dbReference>
<accession>A0ABN1ME97</accession>
<proteinExistence type="predicted"/>
<organism evidence="1 2">
    <name type="scientific">Gangjinia marincola</name>
    <dbReference type="NCBI Taxonomy" id="578463"/>
    <lineage>
        <taxon>Bacteria</taxon>
        <taxon>Pseudomonadati</taxon>
        <taxon>Bacteroidota</taxon>
        <taxon>Flavobacteriia</taxon>
        <taxon>Flavobacteriales</taxon>
        <taxon>Flavobacteriaceae</taxon>
        <taxon>Gangjinia</taxon>
    </lineage>
</organism>
<dbReference type="Gene3D" id="3.40.50.1110">
    <property type="entry name" value="SGNH hydrolase"/>
    <property type="match status" value="2"/>
</dbReference>
<evidence type="ECO:0000313" key="2">
    <source>
        <dbReference type="Proteomes" id="UP001500507"/>
    </source>
</evidence>
<dbReference type="Proteomes" id="UP001500507">
    <property type="component" value="Unassembled WGS sequence"/>
</dbReference>
<sequence length="509" mass="52922">MKKYISYIAFVTLGFVACEPEFENSIEDGDVYTSGEADLSNFVAVGNSLTAGYADGALYITGQENSYPNILSGQFALAGGGEFTQPLMEDNLGGLLLQGQQIAENRFVLAFEDATTPLGPVRLEGQPSTEVGTTLSGSFNNVGVPGAKSFHLVAPGYGNVAGVPTGTANPYYARFASSPDATVLGDAAAQDPSFFTLWIGNNDILGYATSGGDGEDQTGNPDATTYGTNDITDPTLFAGVYSQMVNTLTANGAGGVLVNLPDVTSIPFFTTVPVNAIPLDGATADFLNQNFGLYNTQILPGLVQFGIISAEEAEDRQVFFNEGQNFVTIQDESLTDISAILQGPPFNLDPVTAATLGQVRQATSADLIPLSAAGILGTLVNNDPTLVNGVSVPLSDENVLTEDEQEEIAVAQASYNATIQGLAEANGLGFVDARAILQQVANGGVTSNGTTITSQFVAGGGFSLDGVHPTPRGYALIANLIIDEINATYNSNLPGVDIGNYPTVQVTNN</sequence>
<keyword evidence="1" id="KW-0378">Hydrolase</keyword>
<dbReference type="GO" id="GO:0016787">
    <property type="term" value="F:hydrolase activity"/>
    <property type="evidence" value="ECO:0007669"/>
    <property type="project" value="UniProtKB-KW"/>
</dbReference>
<dbReference type="EMBL" id="BAAAFG010000002">
    <property type="protein sequence ID" value="GAA0871444.1"/>
    <property type="molecule type" value="Genomic_DNA"/>
</dbReference>
<name>A0ABN1ME97_9FLAO</name>
<gene>
    <name evidence="1" type="ORF">GCM10009117_05900</name>
</gene>
<reference evidence="1 2" key="1">
    <citation type="journal article" date="2019" name="Int. J. Syst. Evol. Microbiol.">
        <title>The Global Catalogue of Microorganisms (GCM) 10K type strain sequencing project: providing services to taxonomists for standard genome sequencing and annotation.</title>
        <authorList>
            <consortium name="The Broad Institute Genomics Platform"/>
            <consortium name="The Broad Institute Genome Sequencing Center for Infectious Disease"/>
            <person name="Wu L."/>
            <person name="Ma J."/>
        </authorList>
    </citation>
    <scope>NUCLEOTIDE SEQUENCE [LARGE SCALE GENOMIC DNA]</scope>
    <source>
        <strain evidence="1 2">JCM 16082</strain>
    </source>
</reference>
<protein>
    <submittedName>
        <fullName evidence="1">SGNH/GDSL hydrolase family protein</fullName>
    </submittedName>
</protein>
<dbReference type="InterPro" id="IPR036514">
    <property type="entry name" value="SGNH_hydro_sf"/>
</dbReference>
<evidence type="ECO:0000313" key="1">
    <source>
        <dbReference type="EMBL" id="GAA0871444.1"/>
    </source>
</evidence>